<keyword evidence="1" id="KW-1133">Transmembrane helix</keyword>
<keyword evidence="1" id="KW-0812">Transmembrane</keyword>
<protein>
    <recommendedName>
        <fullName evidence="2">Glycosyl transferase 48 domain-containing protein</fullName>
    </recommendedName>
</protein>
<dbReference type="EMBL" id="QGKY02000089">
    <property type="protein sequence ID" value="KAF2615151.1"/>
    <property type="molecule type" value="Genomic_DNA"/>
</dbReference>
<organism evidence="3">
    <name type="scientific">Brassica cretica</name>
    <name type="common">Mustard</name>
    <dbReference type="NCBI Taxonomy" id="69181"/>
    <lineage>
        <taxon>Eukaryota</taxon>
        <taxon>Viridiplantae</taxon>
        <taxon>Streptophyta</taxon>
        <taxon>Embryophyta</taxon>
        <taxon>Tracheophyta</taxon>
        <taxon>Spermatophyta</taxon>
        <taxon>Magnoliopsida</taxon>
        <taxon>eudicotyledons</taxon>
        <taxon>Gunneridae</taxon>
        <taxon>Pentapetalae</taxon>
        <taxon>rosids</taxon>
        <taxon>malvids</taxon>
        <taxon>Brassicales</taxon>
        <taxon>Brassicaceae</taxon>
        <taxon>Brassiceae</taxon>
        <taxon>Brassica</taxon>
    </lineage>
</organism>
<evidence type="ECO:0000259" key="2">
    <source>
        <dbReference type="Pfam" id="PF02364"/>
    </source>
</evidence>
<feature type="transmembrane region" description="Helical" evidence="1">
    <location>
        <begin position="80"/>
        <end position="100"/>
    </location>
</feature>
<keyword evidence="1" id="KW-0472">Membrane</keyword>
<dbReference type="GO" id="GO:0003843">
    <property type="term" value="F:1,3-beta-D-glucan synthase activity"/>
    <property type="evidence" value="ECO:0007669"/>
    <property type="project" value="InterPro"/>
</dbReference>
<dbReference type="GO" id="GO:0006075">
    <property type="term" value="P:(1-&gt;3)-beta-D-glucan biosynthetic process"/>
    <property type="evidence" value="ECO:0007669"/>
    <property type="project" value="InterPro"/>
</dbReference>
<dbReference type="AlphaFoldDB" id="A0A8S9MB62"/>
<dbReference type="InterPro" id="IPR003440">
    <property type="entry name" value="Glyco_trans_48_dom"/>
</dbReference>
<evidence type="ECO:0000256" key="1">
    <source>
        <dbReference type="SAM" id="Phobius"/>
    </source>
</evidence>
<dbReference type="GO" id="GO:0005886">
    <property type="term" value="C:plasma membrane"/>
    <property type="evidence" value="ECO:0007669"/>
    <property type="project" value="TreeGrafter"/>
</dbReference>
<dbReference type="PANTHER" id="PTHR12741:SF55">
    <property type="entry name" value="CALLOSE SYNTHASE 6-RELATED"/>
    <property type="match status" value="1"/>
</dbReference>
<feature type="transmembrane region" description="Helical" evidence="1">
    <location>
        <begin position="150"/>
        <end position="175"/>
    </location>
</feature>
<reference evidence="3" key="1">
    <citation type="submission" date="2019-12" db="EMBL/GenBank/DDBJ databases">
        <title>Genome sequencing and annotation of Brassica cretica.</title>
        <authorList>
            <person name="Studholme D.J."/>
            <person name="Sarris P.F."/>
        </authorList>
    </citation>
    <scope>NUCLEOTIDE SEQUENCE</scope>
    <source>
        <strain evidence="3">PFS-102/07</strain>
        <tissue evidence="3">Leaf</tissue>
    </source>
</reference>
<feature type="domain" description="Glycosyl transferase 48" evidence="2">
    <location>
        <begin position="9"/>
        <end position="178"/>
    </location>
</feature>
<comment type="caution">
    <text evidence="3">The sequence shown here is derived from an EMBL/GenBank/DDBJ whole genome shotgun (WGS) entry which is preliminary data.</text>
</comment>
<dbReference type="Pfam" id="PF02364">
    <property type="entry name" value="Glucan_synthase"/>
    <property type="match status" value="1"/>
</dbReference>
<accession>A0A8S9MB62</accession>
<dbReference type="PANTHER" id="PTHR12741">
    <property type="entry name" value="LYST-INTERACTING PROTEIN LIP5 DOPAMINE RESPONSIVE PROTEIN DRG-1"/>
    <property type="match status" value="1"/>
</dbReference>
<gene>
    <name evidence="3" type="ORF">F2Q70_00008776</name>
</gene>
<evidence type="ECO:0000313" key="3">
    <source>
        <dbReference type="EMBL" id="KAF2615151.1"/>
    </source>
</evidence>
<proteinExistence type="predicted"/>
<dbReference type="GO" id="GO:0000148">
    <property type="term" value="C:1,3-beta-D-glucan synthase complex"/>
    <property type="evidence" value="ECO:0007669"/>
    <property type="project" value="InterPro"/>
</dbReference>
<feature type="transmembrane region" description="Helical" evidence="1">
    <location>
        <begin position="50"/>
        <end position="68"/>
    </location>
</feature>
<name>A0A8S9MB62_BRACR</name>
<sequence length="180" mass="20577">MTLEVVPSLFTQEACMLYGLGSTFTGCTHSSKKEILRLVTPNQLAALEQALATQSIFQLWFLMVLPMVMEIGLEEGFRSAIVDFFIMQLKLAYVFFTFQLGTKSHYYGRTILHGGSKYRPTGRGFVVFHAKFAENYIFYSRNHFVKGLDLLLLLIVYNGIYVVYGWLLVVCTIHIQSFMV</sequence>